<gene>
    <name evidence="1" type="ORF">DFH94DRAFT_392240</name>
</gene>
<dbReference type="OrthoDB" id="10413840at2759"/>
<accession>A0A9P5JUH2</accession>
<comment type="caution">
    <text evidence="1">The sequence shown here is derived from an EMBL/GenBank/DDBJ whole genome shotgun (WGS) entry which is preliminary data.</text>
</comment>
<sequence>MINECLILPVFGLSQKCRLPGAMLKSNRAMVRSAWAPRRVEGERYCEQRWENHHVYLQQEHRTSVACLTTAGPACLVQTWHFPSFCDLVLLSACASTLGTMCNMTQGSYRYGFGIAFWSANLLPSSQTRAVYVFPFATLSGRYYISTKHRPSVLSGNL</sequence>
<organism evidence="1 2">
    <name type="scientific">Russula ochroleuca</name>
    <dbReference type="NCBI Taxonomy" id="152965"/>
    <lineage>
        <taxon>Eukaryota</taxon>
        <taxon>Fungi</taxon>
        <taxon>Dikarya</taxon>
        <taxon>Basidiomycota</taxon>
        <taxon>Agaricomycotina</taxon>
        <taxon>Agaricomycetes</taxon>
        <taxon>Russulales</taxon>
        <taxon>Russulaceae</taxon>
        <taxon>Russula</taxon>
    </lineage>
</organism>
<evidence type="ECO:0000313" key="1">
    <source>
        <dbReference type="EMBL" id="KAF8464973.1"/>
    </source>
</evidence>
<dbReference type="EMBL" id="WHVB01000051">
    <property type="protein sequence ID" value="KAF8464973.1"/>
    <property type="molecule type" value="Genomic_DNA"/>
</dbReference>
<evidence type="ECO:0000313" key="2">
    <source>
        <dbReference type="Proteomes" id="UP000759537"/>
    </source>
</evidence>
<reference evidence="1" key="1">
    <citation type="submission" date="2019-10" db="EMBL/GenBank/DDBJ databases">
        <authorList>
            <consortium name="DOE Joint Genome Institute"/>
            <person name="Kuo A."/>
            <person name="Miyauchi S."/>
            <person name="Kiss E."/>
            <person name="Drula E."/>
            <person name="Kohler A."/>
            <person name="Sanchez-Garcia M."/>
            <person name="Andreopoulos B."/>
            <person name="Barry K.W."/>
            <person name="Bonito G."/>
            <person name="Buee M."/>
            <person name="Carver A."/>
            <person name="Chen C."/>
            <person name="Cichocki N."/>
            <person name="Clum A."/>
            <person name="Culley D."/>
            <person name="Crous P.W."/>
            <person name="Fauchery L."/>
            <person name="Girlanda M."/>
            <person name="Hayes R."/>
            <person name="Keri Z."/>
            <person name="LaButti K."/>
            <person name="Lipzen A."/>
            <person name="Lombard V."/>
            <person name="Magnuson J."/>
            <person name="Maillard F."/>
            <person name="Morin E."/>
            <person name="Murat C."/>
            <person name="Nolan M."/>
            <person name="Ohm R."/>
            <person name="Pangilinan J."/>
            <person name="Pereira M."/>
            <person name="Perotto S."/>
            <person name="Peter M."/>
            <person name="Riley R."/>
            <person name="Sitrit Y."/>
            <person name="Stielow B."/>
            <person name="Szollosi G."/>
            <person name="Zifcakova L."/>
            <person name="Stursova M."/>
            <person name="Spatafora J.W."/>
            <person name="Tedersoo L."/>
            <person name="Vaario L.-M."/>
            <person name="Yamada A."/>
            <person name="Yan M."/>
            <person name="Wang P."/>
            <person name="Xu J."/>
            <person name="Bruns T."/>
            <person name="Baldrian P."/>
            <person name="Vilgalys R."/>
            <person name="Henrissat B."/>
            <person name="Grigoriev I.V."/>
            <person name="Hibbett D."/>
            <person name="Nagy L.G."/>
            <person name="Martin F.M."/>
        </authorList>
    </citation>
    <scope>NUCLEOTIDE SEQUENCE</scope>
    <source>
        <strain evidence="1">Prilba</strain>
    </source>
</reference>
<reference evidence="1" key="2">
    <citation type="journal article" date="2020" name="Nat. Commun.">
        <title>Large-scale genome sequencing of mycorrhizal fungi provides insights into the early evolution of symbiotic traits.</title>
        <authorList>
            <person name="Miyauchi S."/>
            <person name="Kiss E."/>
            <person name="Kuo A."/>
            <person name="Drula E."/>
            <person name="Kohler A."/>
            <person name="Sanchez-Garcia M."/>
            <person name="Morin E."/>
            <person name="Andreopoulos B."/>
            <person name="Barry K.W."/>
            <person name="Bonito G."/>
            <person name="Buee M."/>
            <person name="Carver A."/>
            <person name="Chen C."/>
            <person name="Cichocki N."/>
            <person name="Clum A."/>
            <person name="Culley D."/>
            <person name="Crous P.W."/>
            <person name="Fauchery L."/>
            <person name="Girlanda M."/>
            <person name="Hayes R.D."/>
            <person name="Keri Z."/>
            <person name="LaButti K."/>
            <person name="Lipzen A."/>
            <person name="Lombard V."/>
            <person name="Magnuson J."/>
            <person name="Maillard F."/>
            <person name="Murat C."/>
            <person name="Nolan M."/>
            <person name="Ohm R.A."/>
            <person name="Pangilinan J."/>
            <person name="Pereira M.F."/>
            <person name="Perotto S."/>
            <person name="Peter M."/>
            <person name="Pfister S."/>
            <person name="Riley R."/>
            <person name="Sitrit Y."/>
            <person name="Stielow J.B."/>
            <person name="Szollosi G."/>
            <person name="Zifcakova L."/>
            <person name="Stursova M."/>
            <person name="Spatafora J.W."/>
            <person name="Tedersoo L."/>
            <person name="Vaario L.M."/>
            <person name="Yamada A."/>
            <person name="Yan M."/>
            <person name="Wang P."/>
            <person name="Xu J."/>
            <person name="Bruns T."/>
            <person name="Baldrian P."/>
            <person name="Vilgalys R."/>
            <person name="Dunand C."/>
            <person name="Henrissat B."/>
            <person name="Grigoriev I.V."/>
            <person name="Hibbett D."/>
            <person name="Nagy L.G."/>
            <person name="Martin F.M."/>
        </authorList>
    </citation>
    <scope>NUCLEOTIDE SEQUENCE</scope>
    <source>
        <strain evidence="1">Prilba</strain>
    </source>
</reference>
<proteinExistence type="predicted"/>
<dbReference type="AlphaFoldDB" id="A0A9P5JUH2"/>
<keyword evidence="2" id="KW-1185">Reference proteome</keyword>
<dbReference type="Proteomes" id="UP000759537">
    <property type="component" value="Unassembled WGS sequence"/>
</dbReference>
<name>A0A9P5JUH2_9AGAM</name>
<protein>
    <submittedName>
        <fullName evidence="1">Uncharacterized protein</fullName>
    </submittedName>
</protein>